<dbReference type="Pfam" id="PF13377">
    <property type="entry name" value="Peripla_BP_3"/>
    <property type="match status" value="1"/>
</dbReference>
<dbReference type="Proteomes" id="UP000284416">
    <property type="component" value="Unassembled WGS sequence"/>
</dbReference>
<dbReference type="InterPro" id="IPR036388">
    <property type="entry name" value="WH-like_DNA-bd_sf"/>
</dbReference>
<comment type="caution">
    <text evidence="5">The sequence shown here is derived from an EMBL/GenBank/DDBJ whole genome shotgun (WGS) entry which is preliminary data.</text>
</comment>
<dbReference type="Gene3D" id="3.40.50.2300">
    <property type="match status" value="2"/>
</dbReference>
<dbReference type="InterPro" id="IPR036390">
    <property type="entry name" value="WH_DNA-bd_sf"/>
</dbReference>
<dbReference type="PANTHER" id="PTHR30146">
    <property type="entry name" value="LACI-RELATED TRANSCRIPTIONAL REPRESSOR"/>
    <property type="match status" value="1"/>
</dbReference>
<keyword evidence="2" id="KW-0238">DNA-binding</keyword>
<dbReference type="EMBL" id="QWEG01000002">
    <property type="protein sequence ID" value="RHW42894.1"/>
    <property type="molecule type" value="Genomic_DNA"/>
</dbReference>
<dbReference type="CDD" id="cd07377">
    <property type="entry name" value="WHTH_GntR"/>
    <property type="match status" value="1"/>
</dbReference>
<dbReference type="AlphaFoldDB" id="A0A417YYW3"/>
<keyword evidence="3" id="KW-0804">Transcription</keyword>
<dbReference type="PRINTS" id="PR00035">
    <property type="entry name" value="HTHGNTR"/>
</dbReference>
<evidence type="ECO:0000256" key="2">
    <source>
        <dbReference type="ARBA" id="ARBA00023125"/>
    </source>
</evidence>
<keyword evidence="6" id="KW-1185">Reference proteome</keyword>
<dbReference type="SUPFAM" id="SSF46785">
    <property type="entry name" value="Winged helix' DNA-binding domain"/>
    <property type="match status" value="1"/>
</dbReference>
<name>A0A417YYW3_9BACI</name>
<dbReference type="CDD" id="cd01541">
    <property type="entry name" value="PBP1_AraR"/>
    <property type="match status" value="1"/>
</dbReference>
<sequence>MVKSWIKSKIEDGTFVPNQRIRSESELMKKFQVSRHTVRIAIAELVSEGWLYTEQGAGTFCARRSVQEQPVSAEEREKKVAIVTTYISDYIFPSIIRGAESEISKRGYQVSLFSTDNDYDNEKRILETIISQRYDGAIIEPTRSASSNPNIRQYLNLETMGIPYVMINAYYEELEPVSIVLDDEKGAFLQTEHLINLGHRDIAGFFKTDDLQGVKRMKGFLKALRKYDIPVNPNHIITYSTTEKTTKAVEEFKAMLDSTERKPSGIVCYNDELVILLLHVVRERGISVPGDLSIVGFDDSFLSDVTEVKLTTIEHPKSEMGKKAAKMILKMIECNGSQLNENVESQVFEPKLVVRESAASLGEEACKNKEIS</sequence>
<evidence type="ECO:0000313" key="6">
    <source>
        <dbReference type="Proteomes" id="UP000284416"/>
    </source>
</evidence>
<evidence type="ECO:0000259" key="4">
    <source>
        <dbReference type="PROSITE" id="PS50949"/>
    </source>
</evidence>
<dbReference type="OrthoDB" id="9813468at2"/>
<proteinExistence type="predicted"/>
<keyword evidence="1" id="KW-0805">Transcription regulation</keyword>
<dbReference type="InterPro" id="IPR033532">
    <property type="entry name" value="AraR_ligand_bind_dom"/>
</dbReference>
<dbReference type="PANTHER" id="PTHR30146:SF150">
    <property type="entry name" value="ARABINOSE METABOLISM TRANSCRIPTIONAL REPRESSOR"/>
    <property type="match status" value="1"/>
</dbReference>
<dbReference type="SUPFAM" id="SSF53822">
    <property type="entry name" value="Periplasmic binding protein-like I"/>
    <property type="match status" value="1"/>
</dbReference>
<organism evidence="5 6">
    <name type="scientific">Neobacillus notoginsengisoli</name>
    <dbReference type="NCBI Taxonomy" id="1578198"/>
    <lineage>
        <taxon>Bacteria</taxon>
        <taxon>Bacillati</taxon>
        <taxon>Bacillota</taxon>
        <taxon>Bacilli</taxon>
        <taxon>Bacillales</taxon>
        <taxon>Bacillaceae</taxon>
        <taxon>Neobacillus</taxon>
    </lineage>
</organism>
<protein>
    <submittedName>
        <fullName evidence="5">GntR family transcriptional regulator</fullName>
    </submittedName>
</protein>
<dbReference type="RefSeq" id="WP_118919588.1">
    <property type="nucleotide sequence ID" value="NZ_QWEG01000002.1"/>
</dbReference>
<dbReference type="InterPro" id="IPR028082">
    <property type="entry name" value="Peripla_BP_I"/>
</dbReference>
<evidence type="ECO:0000313" key="5">
    <source>
        <dbReference type="EMBL" id="RHW42894.1"/>
    </source>
</evidence>
<dbReference type="InterPro" id="IPR046335">
    <property type="entry name" value="LacI/GalR-like_sensor"/>
</dbReference>
<dbReference type="PROSITE" id="PS50949">
    <property type="entry name" value="HTH_GNTR"/>
    <property type="match status" value="1"/>
</dbReference>
<gene>
    <name evidence="5" type="ORF">D1B31_04105</name>
</gene>
<dbReference type="Gene3D" id="1.10.10.10">
    <property type="entry name" value="Winged helix-like DNA-binding domain superfamily/Winged helix DNA-binding domain"/>
    <property type="match status" value="1"/>
</dbReference>
<dbReference type="Pfam" id="PF00392">
    <property type="entry name" value="GntR"/>
    <property type="match status" value="1"/>
</dbReference>
<reference evidence="5 6" key="1">
    <citation type="journal article" date="2017" name="Int. J. Syst. Evol. Microbiol.">
        <title>Bacillus notoginsengisoli sp. nov., a novel bacterium isolated from the rhizosphere of Panax notoginseng.</title>
        <authorList>
            <person name="Zhang M.Y."/>
            <person name="Cheng J."/>
            <person name="Cai Y."/>
            <person name="Zhang T.Y."/>
            <person name="Wu Y.Y."/>
            <person name="Manikprabhu D."/>
            <person name="Li W.J."/>
            <person name="Zhang Y.X."/>
        </authorList>
    </citation>
    <scope>NUCLEOTIDE SEQUENCE [LARGE SCALE GENOMIC DNA]</scope>
    <source>
        <strain evidence="5 6">JCM 30743</strain>
    </source>
</reference>
<evidence type="ECO:0000256" key="3">
    <source>
        <dbReference type="ARBA" id="ARBA00023163"/>
    </source>
</evidence>
<dbReference type="SMART" id="SM00345">
    <property type="entry name" value="HTH_GNTR"/>
    <property type="match status" value="1"/>
</dbReference>
<evidence type="ECO:0000256" key="1">
    <source>
        <dbReference type="ARBA" id="ARBA00023015"/>
    </source>
</evidence>
<dbReference type="GO" id="GO:0003700">
    <property type="term" value="F:DNA-binding transcription factor activity"/>
    <property type="evidence" value="ECO:0007669"/>
    <property type="project" value="InterPro"/>
</dbReference>
<accession>A0A417YYW3</accession>
<dbReference type="GO" id="GO:0000976">
    <property type="term" value="F:transcription cis-regulatory region binding"/>
    <property type="evidence" value="ECO:0007669"/>
    <property type="project" value="TreeGrafter"/>
</dbReference>
<feature type="domain" description="HTH gntR-type" evidence="4">
    <location>
        <begin position="1"/>
        <end position="64"/>
    </location>
</feature>
<dbReference type="InterPro" id="IPR000524">
    <property type="entry name" value="Tscrpt_reg_HTH_GntR"/>
</dbReference>